<sequence>MPFDVTELQLAVEKGHIEWRKHTLQRLVERQIRQKDVLNVLSLGEAIRYYYDDRPFPSVLMFGWVEDRPLHVVASYAKADDMVYIITVYEPSLDVFESDYKTKKQ</sequence>
<keyword evidence="2" id="KW-1185">Reference proteome</keyword>
<dbReference type="Proteomes" id="UP000515369">
    <property type="component" value="Chromosome"/>
</dbReference>
<gene>
    <name evidence="1" type="ORF">H3H32_17775</name>
</gene>
<dbReference type="RefSeq" id="WP_182464005.1">
    <property type="nucleotide sequence ID" value="NZ_CP059732.1"/>
</dbReference>
<name>A0A7G5H666_9BACT</name>
<dbReference type="InterPro" id="IPR025354">
    <property type="entry name" value="DUF4258"/>
</dbReference>
<accession>A0A7G5H666</accession>
<dbReference type="KEGG" id="sfol:H3H32_17775"/>
<dbReference type="AlphaFoldDB" id="A0A7G5H666"/>
<evidence type="ECO:0000313" key="1">
    <source>
        <dbReference type="EMBL" id="QMW06608.1"/>
    </source>
</evidence>
<protein>
    <submittedName>
        <fullName evidence="1">DUF4258 domain-containing protein</fullName>
    </submittedName>
</protein>
<dbReference type="Pfam" id="PF14076">
    <property type="entry name" value="DUF4258"/>
    <property type="match status" value="1"/>
</dbReference>
<organism evidence="1 2">
    <name type="scientific">Spirosoma foliorum</name>
    <dbReference type="NCBI Taxonomy" id="2710596"/>
    <lineage>
        <taxon>Bacteria</taxon>
        <taxon>Pseudomonadati</taxon>
        <taxon>Bacteroidota</taxon>
        <taxon>Cytophagia</taxon>
        <taxon>Cytophagales</taxon>
        <taxon>Cytophagaceae</taxon>
        <taxon>Spirosoma</taxon>
    </lineage>
</organism>
<evidence type="ECO:0000313" key="2">
    <source>
        <dbReference type="Proteomes" id="UP000515369"/>
    </source>
</evidence>
<reference evidence="1 2" key="1">
    <citation type="submission" date="2020-07" db="EMBL/GenBank/DDBJ databases">
        <title>Spirosoma foliorum sp. nov., isolated from the leaves on the Nejang mountain Korea, Republic of.</title>
        <authorList>
            <person name="Ho H."/>
            <person name="Lee Y.-J."/>
            <person name="Nurcahyanto D.-A."/>
            <person name="Kim S.-G."/>
        </authorList>
    </citation>
    <scope>NUCLEOTIDE SEQUENCE [LARGE SCALE GENOMIC DNA]</scope>
    <source>
        <strain evidence="1 2">PL0136</strain>
    </source>
</reference>
<dbReference type="EMBL" id="CP059732">
    <property type="protein sequence ID" value="QMW06608.1"/>
    <property type="molecule type" value="Genomic_DNA"/>
</dbReference>
<proteinExistence type="predicted"/>